<reference evidence="4" key="1">
    <citation type="journal article" date="2021" name="PeerJ">
        <title>Extensive microbial diversity within the chicken gut microbiome revealed by metagenomics and culture.</title>
        <authorList>
            <person name="Gilroy R."/>
            <person name="Ravi A."/>
            <person name="Getino M."/>
            <person name="Pursley I."/>
            <person name="Horton D.L."/>
            <person name="Alikhan N.F."/>
            <person name="Baker D."/>
            <person name="Gharbi K."/>
            <person name="Hall N."/>
            <person name="Watson M."/>
            <person name="Adriaenssens E.M."/>
            <person name="Foster-Nyarko E."/>
            <person name="Jarju S."/>
            <person name="Secka A."/>
            <person name="Antonio M."/>
            <person name="Oren A."/>
            <person name="Chaudhuri R.R."/>
            <person name="La Ragione R."/>
            <person name="Hildebrand F."/>
            <person name="Pallen M.J."/>
        </authorList>
    </citation>
    <scope>NUCLEOTIDE SEQUENCE</scope>
    <source>
        <strain evidence="4">ChiHjej12B11-14209</strain>
    </source>
</reference>
<dbReference type="InterPro" id="IPR002678">
    <property type="entry name" value="DUF34/NIF3"/>
</dbReference>
<evidence type="ECO:0000256" key="3">
    <source>
        <dbReference type="PIRSR" id="PIRSR602678-1"/>
    </source>
</evidence>
<dbReference type="Proteomes" id="UP000824062">
    <property type="component" value="Unassembled WGS sequence"/>
</dbReference>
<accession>A0A9D2EXK0</accession>
<dbReference type="Pfam" id="PF01784">
    <property type="entry name" value="DUF34_NIF3"/>
    <property type="match status" value="1"/>
</dbReference>
<comment type="similarity">
    <text evidence="1">Belongs to the GTP cyclohydrolase I type 2/NIF3 family.</text>
</comment>
<feature type="binding site" evidence="3">
    <location>
        <position position="242"/>
    </location>
    <ligand>
        <name>a divalent metal cation</name>
        <dbReference type="ChEBI" id="CHEBI:60240"/>
        <label>1</label>
    </ligand>
</feature>
<gene>
    <name evidence="4" type="ORF">IAA19_00415</name>
</gene>
<feature type="binding site" evidence="3">
    <location>
        <position position="246"/>
    </location>
    <ligand>
        <name>a divalent metal cation</name>
        <dbReference type="ChEBI" id="CHEBI:60240"/>
        <label>1</label>
    </ligand>
</feature>
<sequence length="284" mass="31252">MLISDVIDKIVASSGDVMMGEKIDPATTRDIVIHGSTDKECTGIVTTCFASVDVIREAARRGANLIVSHESIFWNHMHNEPLADWPTFKEKAALLDEYGITVWRYHDHIHAGIPVGPDGALRDGIFYGLAVELGWEDYLVPDQLSCMDYVIPATPVREVAEHVVRCAGVTGCRIIGDADAPVSRIRVPYHLFGNEDLPAIRALEFDGIDCYIAMECVDFTASEYVRDASQLGHPRAIVNLGHFNGEEPGMKFIVGWLTDLFEGALPVSFVQSGDVFTFVTLPSE</sequence>
<organism evidence="4 5">
    <name type="scientific">Candidatus Olsenella pullistercoris</name>
    <dbReference type="NCBI Taxonomy" id="2838712"/>
    <lineage>
        <taxon>Bacteria</taxon>
        <taxon>Bacillati</taxon>
        <taxon>Actinomycetota</taxon>
        <taxon>Coriobacteriia</taxon>
        <taxon>Coriobacteriales</taxon>
        <taxon>Atopobiaceae</taxon>
        <taxon>Olsenella</taxon>
    </lineage>
</organism>
<evidence type="ECO:0000313" key="4">
    <source>
        <dbReference type="EMBL" id="HIZ45477.1"/>
    </source>
</evidence>
<reference evidence="4" key="2">
    <citation type="submission" date="2021-04" db="EMBL/GenBank/DDBJ databases">
        <authorList>
            <person name="Gilroy R."/>
        </authorList>
    </citation>
    <scope>NUCLEOTIDE SEQUENCE</scope>
    <source>
        <strain evidence="4">ChiHjej12B11-14209</strain>
    </source>
</reference>
<evidence type="ECO:0000256" key="1">
    <source>
        <dbReference type="ARBA" id="ARBA00006964"/>
    </source>
</evidence>
<feature type="binding site" evidence="3">
    <location>
        <position position="69"/>
    </location>
    <ligand>
        <name>a divalent metal cation</name>
        <dbReference type="ChEBI" id="CHEBI:60240"/>
        <label>1</label>
    </ligand>
</feature>
<evidence type="ECO:0000313" key="5">
    <source>
        <dbReference type="Proteomes" id="UP000824062"/>
    </source>
</evidence>
<keyword evidence="3" id="KW-0479">Metal-binding</keyword>
<name>A0A9D2EXK0_9ACTN</name>
<dbReference type="Gene3D" id="3.40.1390.30">
    <property type="entry name" value="NIF3 (NGG1p interacting factor 3)-like"/>
    <property type="match status" value="1"/>
</dbReference>
<dbReference type="AlphaFoldDB" id="A0A9D2EXK0"/>
<evidence type="ECO:0000256" key="2">
    <source>
        <dbReference type="ARBA" id="ARBA00022112"/>
    </source>
</evidence>
<dbReference type="EMBL" id="DXBM01000009">
    <property type="protein sequence ID" value="HIZ45477.1"/>
    <property type="molecule type" value="Genomic_DNA"/>
</dbReference>
<dbReference type="SUPFAM" id="SSF102705">
    <property type="entry name" value="NIF3 (NGG1p interacting factor 3)-like"/>
    <property type="match status" value="1"/>
</dbReference>
<feature type="binding site" evidence="3">
    <location>
        <position position="118"/>
    </location>
    <ligand>
        <name>a divalent metal cation</name>
        <dbReference type="ChEBI" id="CHEBI:60240"/>
        <label>1</label>
    </ligand>
</feature>
<protein>
    <recommendedName>
        <fullName evidence="2">GTP cyclohydrolase 1 type 2 homolog</fullName>
    </recommendedName>
</protein>
<proteinExistence type="inferred from homology"/>
<dbReference type="GO" id="GO:0046872">
    <property type="term" value="F:metal ion binding"/>
    <property type="evidence" value="ECO:0007669"/>
    <property type="project" value="UniProtKB-KW"/>
</dbReference>
<dbReference type="InterPro" id="IPR036069">
    <property type="entry name" value="DUF34/NIF3_sf"/>
</dbReference>
<comment type="caution">
    <text evidence="4">The sequence shown here is derived from an EMBL/GenBank/DDBJ whole genome shotgun (WGS) entry which is preliminary data.</text>
</comment>